<feature type="transmembrane region" description="Helical" evidence="7">
    <location>
        <begin position="399"/>
        <end position="417"/>
    </location>
</feature>
<dbReference type="SUPFAM" id="SSF103473">
    <property type="entry name" value="MFS general substrate transporter"/>
    <property type="match status" value="1"/>
</dbReference>
<evidence type="ECO:0000256" key="4">
    <source>
        <dbReference type="ARBA" id="ARBA00022989"/>
    </source>
</evidence>
<proteinExistence type="inferred from homology"/>
<dbReference type="Pfam" id="PF05978">
    <property type="entry name" value="UNC-93"/>
    <property type="match status" value="1"/>
</dbReference>
<dbReference type="AlphaFoldDB" id="A0AAN5D7L0"/>
<protein>
    <recommendedName>
        <fullName evidence="10">Membrane transporter</fullName>
    </recommendedName>
</protein>
<name>A0AAN5D7L0_9BILA</name>
<keyword evidence="4 7" id="KW-1133">Transmembrane helix</keyword>
<feature type="non-terminal residue" evidence="8">
    <location>
        <position position="1"/>
    </location>
</feature>
<feature type="transmembrane region" description="Helical" evidence="7">
    <location>
        <begin position="321"/>
        <end position="339"/>
    </location>
</feature>
<comment type="caution">
    <text evidence="8">The sequence shown here is derived from an EMBL/GenBank/DDBJ whole genome shotgun (WGS) entry which is preliminary data.</text>
</comment>
<keyword evidence="5 7" id="KW-0472">Membrane</keyword>
<feature type="transmembrane region" description="Helical" evidence="7">
    <location>
        <begin position="113"/>
        <end position="131"/>
    </location>
</feature>
<evidence type="ECO:0000256" key="6">
    <source>
        <dbReference type="SAM" id="MobiDB-lite"/>
    </source>
</evidence>
<evidence type="ECO:0000256" key="1">
    <source>
        <dbReference type="ARBA" id="ARBA00004141"/>
    </source>
</evidence>
<comment type="similarity">
    <text evidence="2">Belongs to the unc-93 family.</text>
</comment>
<dbReference type="Gene3D" id="1.20.1250.20">
    <property type="entry name" value="MFS general substrate transporter like domains"/>
    <property type="match status" value="1"/>
</dbReference>
<evidence type="ECO:0000256" key="7">
    <source>
        <dbReference type="SAM" id="Phobius"/>
    </source>
</evidence>
<feature type="transmembrane region" description="Helical" evidence="7">
    <location>
        <begin position="359"/>
        <end position="378"/>
    </location>
</feature>
<gene>
    <name evidence="8" type="ORF">PMAYCL1PPCAC_27722</name>
</gene>
<dbReference type="InterPro" id="IPR010291">
    <property type="entry name" value="Ion_channel_UNC-93"/>
</dbReference>
<accession>A0AAN5D7L0</accession>
<feature type="region of interest" description="Disordered" evidence="6">
    <location>
        <begin position="450"/>
        <end position="469"/>
    </location>
</feature>
<dbReference type="Proteomes" id="UP001328107">
    <property type="component" value="Unassembled WGS sequence"/>
</dbReference>
<keyword evidence="9" id="KW-1185">Reference proteome</keyword>
<feature type="transmembrane region" description="Helical" evidence="7">
    <location>
        <begin position="143"/>
        <end position="168"/>
    </location>
</feature>
<sequence length="469" mass="52424">EMKARAPMSDSTYQHLCTLLVGFATLFRFIGWNMVNFIVESLVHSAHVRDPTSIINHAGYYGQAVKEIAGCLSAFFVPIVLNYLRPKWALVIGSGLFGFYIACFFHVNNYLYFIASALLGFANTLCYTAFFTQQMHYSNRQTLARNTAIVWSIANCCLLFGGGIYMFVASMHAQPVEEGVVQNYRFYSESETRWMCGLLFASCAVSIVMHACFPSRDVDNSVASEHPHEPLSLKRQVGAISSVLVNPYILMFIPRFLNHGLFLSFFTNVYPTTLQYSTILANKYPYLTAYYAFSMCAGTAVSGLIVTPLNRRFHDFGLRPLYYITIGVQLLTYTIATLTVPNWSTAKPTSDGAFIEPDLIWVCLVAFLLGFGDSTNTSSNTVICSRLIPGRASHTYSAARFYIGATASVIFFCSPWLTMRAHAAILTATTVISAISFNFAVKKVEKRDENKENETSFASEETIEEIDKY</sequence>
<evidence type="ECO:0000313" key="9">
    <source>
        <dbReference type="Proteomes" id="UP001328107"/>
    </source>
</evidence>
<comment type="subcellular location">
    <subcellularLocation>
        <location evidence="1">Membrane</location>
        <topology evidence="1">Multi-pass membrane protein</topology>
    </subcellularLocation>
</comment>
<dbReference type="InterPro" id="IPR051617">
    <property type="entry name" value="UNC-93-like_regulator"/>
</dbReference>
<organism evidence="8 9">
    <name type="scientific">Pristionchus mayeri</name>
    <dbReference type="NCBI Taxonomy" id="1317129"/>
    <lineage>
        <taxon>Eukaryota</taxon>
        <taxon>Metazoa</taxon>
        <taxon>Ecdysozoa</taxon>
        <taxon>Nematoda</taxon>
        <taxon>Chromadorea</taxon>
        <taxon>Rhabditida</taxon>
        <taxon>Rhabditina</taxon>
        <taxon>Diplogasteromorpha</taxon>
        <taxon>Diplogasteroidea</taxon>
        <taxon>Neodiplogasteridae</taxon>
        <taxon>Pristionchus</taxon>
    </lineage>
</organism>
<evidence type="ECO:0000256" key="2">
    <source>
        <dbReference type="ARBA" id="ARBA00009172"/>
    </source>
</evidence>
<dbReference type="InterPro" id="IPR036259">
    <property type="entry name" value="MFS_trans_sf"/>
</dbReference>
<feature type="transmembrane region" description="Helical" evidence="7">
    <location>
        <begin position="237"/>
        <end position="257"/>
    </location>
</feature>
<keyword evidence="3 7" id="KW-0812">Transmembrane</keyword>
<evidence type="ECO:0008006" key="10">
    <source>
        <dbReference type="Google" id="ProtNLM"/>
    </source>
</evidence>
<evidence type="ECO:0000256" key="5">
    <source>
        <dbReference type="ARBA" id="ARBA00023136"/>
    </source>
</evidence>
<feature type="transmembrane region" description="Helical" evidence="7">
    <location>
        <begin position="88"/>
        <end position="107"/>
    </location>
</feature>
<reference evidence="9" key="1">
    <citation type="submission" date="2022-10" db="EMBL/GenBank/DDBJ databases">
        <title>Genome assembly of Pristionchus species.</title>
        <authorList>
            <person name="Yoshida K."/>
            <person name="Sommer R.J."/>
        </authorList>
    </citation>
    <scope>NUCLEOTIDE SEQUENCE [LARGE SCALE GENOMIC DNA]</scope>
    <source>
        <strain evidence="9">RS5460</strain>
    </source>
</reference>
<dbReference type="GO" id="GO:0016020">
    <property type="term" value="C:membrane"/>
    <property type="evidence" value="ECO:0007669"/>
    <property type="project" value="UniProtKB-SubCell"/>
</dbReference>
<dbReference type="EMBL" id="BTRK01000006">
    <property type="protein sequence ID" value="GMR57527.1"/>
    <property type="molecule type" value="Genomic_DNA"/>
</dbReference>
<evidence type="ECO:0000256" key="3">
    <source>
        <dbReference type="ARBA" id="ARBA00022692"/>
    </source>
</evidence>
<dbReference type="PANTHER" id="PTHR23294:SF18">
    <property type="entry name" value="UNC93-LIKE PROTEIN MFSD11"/>
    <property type="match status" value="1"/>
</dbReference>
<dbReference type="PANTHER" id="PTHR23294">
    <property type="entry name" value="ET TRANSLATION PRODUCT-RELATED"/>
    <property type="match status" value="1"/>
</dbReference>
<feature type="transmembrane region" description="Helical" evidence="7">
    <location>
        <begin position="289"/>
        <end position="309"/>
    </location>
</feature>
<evidence type="ECO:0000313" key="8">
    <source>
        <dbReference type="EMBL" id="GMR57527.1"/>
    </source>
</evidence>
<feature type="transmembrane region" description="Helical" evidence="7">
    <location>
        <begin position="423"/>
        <end position="441"/>
    </location>
</feature>